<accession>A0AAU8B9R5</accession>
<sequence length="712" mass="79479">MLNVSQRKNPLDSPVDRGNPVNDPKYVNNQGYSVFDYVGNNSQTLRYSEITPVFCENTVSGDRFVGSISDMAVANQLDAPLMQPVNLHSDAFAVPMKSLFPENWAKIITNPLKGDDIPDAALPAFPLRFFLSHLFNKFSPVSFYYPGVSTAVQVPMEPDAMDSFSLSSTQGLYVMSLWINCFLRYLYITDKGSLLDSLGFSYDISAAALSQVETDTDVSTVYNSRISRLSTLFFESLFAVDGLRVSVLYDLDNPPYDGGFHLDSQYVTEIAPIDGNKSFRRSVRASIYEALENGYFILFNSASGSLSGSYTLFDLNISDYFRAAFEDLSNHIGTPTAISVDTPDLSRILAYQQVCAEFYSSDTVDSIFSSELYMQNLRSILYPADSTGAVALPTFQFNGTSTVYDMFTIGGIVSALADVHFRLTRMFQLVSVLFGFRHLIRYKDIFGSSRTQPLAVGDVSIAVANNTVSAVDVTEKLLMQRYLNAVNRTKNKLADYMVGIFGIRPALEDPAPLYVQHHQRSLGTSFVTNTAENQGNVTSNLIDTQASESSLDVYFDDSMIFLVCRALEAVPAYVNATNPAFYLHNRFEMFNPMLQHLGDEPLFGELLDATRAGENNIFAYMVRYFAYKFYLPRIQGGFVGDLPGRVFTIPSVFLRSFANINSSFIRDRAFFFDDFFASLTGTAPHNYFHLAISTNVNLKVFRKMEACPPVLF</sequence>
<feature type="region of interest" description="Disordered" evidence="1">
    <location>
        <begin position="1"/>
        <end position="24"/>
    </location>
</feature>
<dbReference type="InterPro" id="IPR037002">
    <property type="entry name" value="Microviridae_protein_F_sf"/>
</dbReference>
<proteinExistence type="predicted"/>
<dbReference type="Gene3D" id="2.60.169.10">
    <property type="entry name" value="Microviridae F protein"/>
    <property type="match status" value="2"/>
</dbReference>
<name>A0AAU8B9R5_9VIRU</name>
<organism evidence="2">
    <name type="scientific">Dulem virus 269</name>
    <dbReference type="NCBI Taxonomy" id="3145746"/>
    <lineage>
        <taxon>Viruses</taxon>
        <taxon>Monodnaviria</taxon>
        <taxon>Sangervirae</taxon>
        <taxon>Phixviricota</taxon>
        <taxon>Malgrandaviricetes</taxon>
        <taxon>Petitvirales</taxon>
        <taxon>Microviridae</taxon>
        <taxon>Microvirus</taxon>
    </lineage>
</organism>
<protein>
    <submittedName>
        <fullName evidence="2">Major capsid protein</fullName>
    </submittedName>
</protein>
<evidence type="ECO:0000313" key="3">
    <source>
        <dbReference type="EMBL" id="XCD08054.1"/>
    </source>
</evidence>
<dbReference type="EMBL" id="PP511794">
    <property type="protein sequence ID" value="XCD07662.1"/>
    <property type="molecule type" value="Genomic_DNA"/>
</dbReference>
<dbReference type="EMBL" id="PP511850">
    <property type="protein sequence ID" value="XCD08054.1"/>
    <property type="molecule type" value="Genomic_DNA"/>
</dbReference>
<evidence type="ECO:0000313" key="2">
    <source>
        <dbReference type="EMBL" id="XCD07662.1"/>
    </source>
</evidence>
<dbReference type="GO" id="GO:0005198">
    <property type="term" value="F:structural molecule activity"/>
    <property type="evidence" value="ECO:0007669"/>
    <property type="project" value="InterPro"/>
</dbReference>
<reference evidence="2" key="1">
    <citation type="submission" date="2024-03" db="EMBL/GenBank/DDBJ databases">
        <title>Diverse circular DNA viruses in blood, oral, and fecal samples of captive lemurs.</title>
        <authorList>
            <person name="Paietta E.N."/>
            <person name="Kraberger S."/>
            <person name="Lund M.C."/>
            <person name="Custer J.M."/>
            <person name="Vargas K.M."/>
            <person name="Ehmke E.E."/>
            <person name="Yoder A.D."/>
            <person name="Varsani A."/>
        </authorList>
    </citation>
    <scope>NUCLEOTIDE SEQUENCE</scope>
    <source>
        <strain evidence="2">Duke_28FS_26</strain>
        <strain evidence="3">Duke_29_14</strain>
    </source>
</reference>
<evidence type="ECO:0000256" key="1">
    <source>
        <dbReference type="SAM" id="MobiDB-lite"/>
    </source>
</evidence>